<dbReference type="RefSeq" id="WP_147851981.1">
    <property type="nucleotide sequence ID" value="NZ_VDUZ01000068.1"/>
</dbReference>
<dbReference type="Proteomes" id="UP000321638">
    <property type="component" value="Unassembled WGS sequence"/>
</dbReference>
<organism evidence="1 2">
    <name type="scientific">Vineibacter terrae</name>
    <dbReference type="NCBI Taxonomy" id="2586908"/>
    <lineage>
        <taxon>Bacteria</taxon>
        <taxon>Pseudomonadati</taxon>
        <taxon>Pseudomonadota</taxon>
        <taxon>Alphaproteobacteria</taxon>
        <taxon>Hyphomicrobiales</taxon>
        <taxon>Vineibacter</taxon>
    </lineage>
</organism>
<dbReference type="AlphaFoldDB" id="A0A5C8P8X2"/>
<gene>
    <name evidence="1" type="ORF">FHP25_36690</name>
</gene>
<dbReference type="InterPro" id="IPR035093">
    <property type="entry name" value="RelE/ParE_toxin_dom_sf"/>
</dbReference>
<name>A0A5C8P8X2_9HYPH</name>
<evidence type="ECO:0008006" key="3">
    <source>
        <dbReference type="Google" id="ProtNLM"/>
    </source>
</evidence>
<dbReference type="EMBL" id="VDUZ01000068">
    <property type="protein sequence ID" value="TXL69945.1"/>
    <property type="molecule type" value="Genomic_DNA"/>
</dbReference>
<evidence type="ECO:0000313" key="2">
    <source>
        <dbReference type="Proteomes" id="UP000321638"/>
    </source>
</evidence>
<reference evidence="1 2" key="1">
    <citation type="submission" date="2019-06" db="EMBL/GenBank/DDBJ databases">
        <title>New taxonomy in bacterial strain CC-CFT640, isolated from vineyard.</title>
        <authorList>
            <person name="Lin S.-Y."/>
            <person name="Tsai C.-F."/>
            <person name="Young C.-C."/>
        </authorList>
    </citation>
    <scope>NUCLEOTIDE SEQUENCE [LARGE SCALE GENOMIC DNA]</scope>
    <source>
        <strain evidence="1 2">CC-CFT640</strain>
    </source>
</reference>
<accession>A0A5C8P8X2</accession>
<protein>
    <recommendedName>
        <fullName evidence="3">Type II toxin-antitoxin system RelE/ParE family toxin</fullName>
    </recommendedName>
</protein>
<comment type="caution">
    <text evidence="1">The sequence shown here is derived from an EMBL/GenBank/DDBJ whole genome shotgun (WGS) entry which is preliminary data.</text>
</comment>
<evidence type="ECO:0000313" key="1">
    <source>
        <dbReference type="EMBL" id="TXL69945.1"/>
    </source>
</evidence>
<proteinExistence type="predicted"/>
<dbReference type="Gene3D" id="3.30.2310.20">
    <property type="entry name" value="RelE-like"/>
    <property type="match status" value="1"/>
</dbReference>
<keyword evidence="2" id="KW-1185">Reference proteome</keyword>
<sequence>MLFRVRIDPAALRQIDQFATYLRSYSEVFAAEQTERLDRILRLNLGEAPRTWGFFPLIGAPYRAYLFRVGRRTQYWIVYTVDEGTRTVDILSFWNADPESFEL</sequence>